<reference evidence="4" key="3">
    <citation type="submission" date="2025-09" db="UniProtKB">
        <authorList>
            <consortium name="Ensembl"/>
        </authorList>
    </citation>
    <scope>IDENTIFICATION</scope>
</reference>
<dbReference type="InParanoid" id="A0A803YQC0"/>
<dbReference type="PROSITE" id="PS50240">
    <property type="entry name" value="TRYPSIN_DOM"/>
    <property type="match status" value="1"/>
</dbReference>
<gene>
    <name evidence="4" type="primary">LOC100545300</name>
</gene>
<dbReference type="FunFam" id="2.40.10.10:FF:000005">
    <property type="entry name" value="Serine protease 37"/>
    <property type="match status" value="1"/>
</dbReference>
<dbReference type="AlphaFoldDB" id="A0A803YQC0"/>
<evidence type="ECO:0000313" key="4">
    <source>
        <dbReference type="Ensembl" id="ENSMGAP00000033968.1"/>
    </source>
</evidence>
<dbReference type="PRINTS" id="PR00722">
    <property type="entry name" value="CHYMOTRYPSIN"/>
</dbReference>
<feature type="region of interest" description="Disordered" evidence="2">
    <location>
        <begin position="390"/>
        <end position="416"/>
    </location>
</feature>
<dbReference type="SUPFAM" id="SSF50494">
    <property type="entry name" value="Trypsin-like serine proteases"/>
    <property type="match status" value="1"/>
</dbReference>
<feature type="compositionally biased region" description="Polar residues" evidence="2">
    <location>
        <begin position="395"/>
        <end position="416"/>
    </location>
</feature>
<dbReference type="GeneTree" id="ENSGT00940000162161"/>
<reference evidence="4" key="2">
    <citation type="submission" date="2025-08" db="UniProtKB">
        <authorList>
            <consortium name="Ensembl"/>
        </authorList>
    </citation>
    <scope>IDENTIFICATION</scope>
</reference>
<reference evidence="4 5" key="1">
    <citation type="journal article" date="2010" name="PLoS Biol.">
        <title>Multi-platform next-generation sequencing of the domestic turkey (Meleagris gallopavo): genome assembly and analysis.</title>
        <authorList>
            <person name="Dalloul R.A."/>
            <person name="Long J.A."/>
            <person name="Zimin A.V."/>
            <person name="Aslam L."/>
            <person name="Beal K."/>
            <person name="Blomberg L.A."/>
            <person name="Bouffard P."/>
            <person name="Burt D.W."/>
            <person name="Crasta O."/>
            <person name="Crooijmans R.P."/>
            <person name="Cooper K."/>
            <person name="Coulombe R.A."/>
            <person name="De S."/>
            <person name="Delany M.E."/>
            <person name="Dodgson J.B."/>
            <person name="Dong J.J."/>
            <person name="Evans C."/>
            <person name="Frederickson K.M."/>
            <person name="Flicek P."/>
            <person name="Florea L."/>
            <person name="Folkerts O."/>
            <person name="Groenen M.A."/>
            <person name="Harkins T.T."/>
            <person name="Herrero J."/>
            <person name="Hoffmann S."/>
            <person name="Megens H.J."/>
            <person name="Jiang A."/>
            <person name="de Jong P."/>
            <person name="Kaiser P."/>
            <person name="Kim H."/>
            <person name="Kim K.W."/>
            <person name="Kim S."/>
            <person name="Langenberger D."/>
            <person name="Lee M.K."/>
            <person name="Lee T."/>
            <person name="Mane S."/>
            <person name="Marcais G."/>
            <person name="Marz M."/>
            <person name="McElroy A.P."/>
            <person name="Modise T."/>
            <person name="Nefedov M."/>
            <person name="Notredame C."/>
            <person name="Paton I.R."/>
            <person name="Payne W.S."/>
            <person name="Pertea G."/>
            <person name="Prickett D."/>
            <person name="Puiu D."/>
            <person name="Qioa D."/>
            <person name="Raineri E."/>
            <person name="Ruffier M."/>
            <person name="Salzberg S.L."/>
            <person name="Schatz M.C."/>
            <person name="Scheuring C."/>
            <person name="Schmidt C.J."/>
            <person name="Schroeder S."/>
            <person name="Searle S.M."/>
            <person name="Smith E.J."/>
            <person name="Smith J."/>
            <person name="Sonstegard T.S."/>
            <person name="Stadler P.F."/>
            <person name="Tafer H."/>
            <person name="Tu Z.J."/>
            <person name="Van Tassell C.P."/>
            <person name="Vilella A.J."/>
            <person name="Williams K.P."/>
            <person name="Yorke J.A."/>
            <person name="Zhang L."/>
            <person name="Zhang H.B."/>
            <person name="Zhang X."/>
            <person name="Zhang Y."/>
            <person name="Reed K.M."/>
        </authorList>
    </citation>
    <scope>NUCLEOTIDE SEQUENCE [LARGE SCALE GENOMIC DNA]</scope>
</reference>
<dbReference type="Ensembl" id="ENSMGAT00000032296.1">
    <property type="protein sequence ID" value="ENSMGAP00000033968.1"/>
    <property type="gene ID" value="ENSMGAG00000004216.3"/>
</dbReference>
<protein>
    <recommendedName>
        <fullName evidence="3">Peptidase S1 domain-containing protein</fullName>
    </recommendedName>
</protein>
<evidence type="ECO:0000313" key="5">
    <source>
        <dbReference type="Proteomes" id="UP000001645"/>
    </source>
</evidence>
<dbReference type="GO" id="GO:0006508">
    <property type="term" value="P:proteolysis"/>
    <property type="evidence" value="ECO:0007669"/>
    <property type="project" value="InterPro"/>
</dbReference>
<name>A0A803YQC0_MELGA</name>
<dbReference type="SMART" id="SM00020">
    <property type="entry name" value="Tryp_SPc"/>
    <property type="match status" value="1"/>
</dbReference>
<dbReference type="Bgee" id="ENSMGAG00000004216">
    <property type="expression patterns" value="Expressed in thymus and 2 other cell types or tissues"/>
</dbReference>
<evidence type="ECO:0000259" key="3">
    <source>
        <dbReference type="PROSITE" id="PS50240"/>
    </source>
</evidence>
<dbReference type="Pfam" id="PF00089">
    <property type="entry name" value="Trypsin"/>
    <property type="match status" value="1"/>
</dbReference>
<dbReference type="CDD" id="cd00190">
    <property type="entry name" value="Tryp_SPc"/>
    <property type="match status" value="1"/>
</dbReference>
<dbReference type="InterPro" id="IPR043504">
    <property type="entry name" value="Peptidase_S1_PA_chymotrypsin"/>
</dbReference>
<feature type="domain" description="Peptidase S1" evidence="3">
    <location>
        <begin position="130"/>
        <end position="383"/>
    </location>
</feature>
<dbReference type="InterPro" id="IPR001314">
    <property type="entry name" value="Peptidase_S1A"/>
</dbReference>
<keyword evidence="5" id="KW-1185">Reference proteome</keyword>
<dbReference type="GO" id="GO:0004252">
    <property type="term" value="F:serine-type endopeptidase activity"/>
    <property type="evidence" value="ECO:0007669"/>
    <property type="project" value="InterPro"/>
</dbReference>
<dbReference type="InterPro" id="IPR001254">
    <property type="entry name" value="Trypsin_dom"/>
</dbReference>
<dbReference type="Proteomes" id="UP000001645">
    <property type="component" value="Chromosome 30"/>
</dbReference>
<accession>A0A803YQC0</accession>
<evidence type="ECO:0000256" key="2">
    <source>
        <dbReference type="SAM" id="MobiDB-lite"/>
    </source>
</evidence>
<dbReference type="InterPro" id="IPR009003">
    <property type="entry name" value="Peptidase_S1_PA"/>
</dbReference>
<dbReference type="PANTHER" id="PTHR24271">
    <property type="entry name" value="KALLIKREIN-RELATED"/>
    <property type="match status" value="1"/>
</dbReference>
<dbReference type="PANTHER" id="PTHR24271:SF51">
    <property type="entry name" value="GRANZYME M"/>
    <property type="match status" value="1"/>
</dbReference>
<keyword evidence="1" id="KW-1015">Disulfide bond</keyword>
<dbReference type="InterPro" id="IPR018114">
    <property type="entry name" value="TRYPSIN_HIS"/>
</dbReference>
<organism evidence="4 5">
    <name type="scientific">Meleagris gallopavo</name>
    <name type="common">Wild turkey</name>
    <dbReference type="NCBI Taxonomy" id="9103"/>
    <lineage>
        <taxon>Eukaryota</taxon>
        <taxon>Metazoa</taxon>
        <taxon>Chordata</taxon>
        <taxon>Craniata</taxon>
        <taxon>Vertebrata</taxon>
        <taxon>Euteleostomi</taxon>
        <taxon>Archelosauria</taxon>
        <taxon>Archosauria</taxon>
        <taxon>Dinosauria</taxon>
        <taxon>Saurischia</taxon>
        <taxon>Theropoda</taxon>
        <taxon>Coelurosauria</taxon>
        <taxon>Aves</taxon>
        <taxon>Neognathae</taxon>
        <taxon>Galloanserae</taxon>
        <taxon>Galliformes</taxon>
        <taxon>Phasianidae</taxon>
        <taxon>Meleagridinae</taxon>
        <taxon>Meleagris</taxon>
    </lineage>
</organism>
<evidence type="ECO:0000256" key="1">
    <source>
        <dbReference type="ARBA" id="ARBA00023157"/>
    </source>
</evidence>
<sequence length="416" mass="44812">METRLWGGCLSLWVGWSCFSVVLFHTCRRSLCFPPSCTPHVIAALCPGPTALQLFAHSRSSMERSAVLGLLLLLALPNPGLGERCNGAGVTDGVSMPLQGAAGQRGSHPHSAVAAGWAPPLLVARSHLRIIGGHEAKPHSRPYMVSVQSRGVHACGGALLNSRWVLTAAHCIPRSADVSRMTVVVGLHRLREHRDTQSFSIRAACPHSGYNSQTMENDLLLLQLEGKVKRSKRHRPIALLRREPAVGTVCSLAGWGGRRGLAAALQELEVAVLDMRMCNNSRFWNGDLTPTMICFQGRGHGEAPTKVRSWEGGGLCGAVMLCAELCHPHHSHRVTPGVPWCAGARAAVAGVMSFSSRKPADPFKPPVATSAVKHRVWIRRTLRRGCTAQMEQPRLFTQGSPQLSNKAAGTPTSTQP</sequence>
<dbReference type="PROSITE" id="PS00134">
    <property type="entry name" value="TRYPSIN_HIS"/>
    <property type="match status" value="1"/>
</dbReference>
<proteinExistence type="predicted"/>
<dbReference type="Gene3D" id="2.40.10.10">
    <property type="entry name" value="Trypsin-like serine proteases"/>
    <property type="match status" value="1"/>
</dbReference>